<dbReference type="STRING" id="331657.A0A4V5NDU0"/>
<dbReference type="GO" id="GO:0001228">
    <property type="term" value="F:DNA-binding transcription activator activity, RNA polymerase II-specific"/>
    <property type="evidence" value="ECO:0007669"/>
    <property type="project" value="UniProtKB-ARBA"/>
</dbReference>
<protein>
    <recommendedName>
        <fullName evidence="6">Fork-head domain-containing protein</fullName>
    </recommendedName>
</protein>
<feature type="compositionally biased region" description="Pro residues" evidence="5">
    <location>
        <begin position="391"/>
        <end position="404"/>
    </location>
</feature>
<evidence type="ECO:0000256" key="2">
    <source>
        <dbReference type="ARBA" id="ARBA00023125"/>
    </source>
</evidence>
<dbReference type="InterPro" id="IPR050211">
    <property type="entry name" value="FOX_domain-containing"/>
</dbReference>
<evidence type="ECO:0000313" key="8">
    <source>
        <dbReference type="Proteomes" id="UP000308768"/>
    </source>
</evidence>
<feature type="compositionally biased region" description="Basic and acidic residues" evidence="5">
    <location>
        <begin position="167"/>
        <end position="187"/>
    </location>
</feature>
<evidence type="ECO:0000259" key="6">
    <source>
        <dbReference type="PROSITE" id="PS50039"/>
    </source>
</evidence>
<dbReference type="PANTHER" id="PTHR11829:SF343">
    <property type="entry name" value="FORK-HEAD DOMAIN-CONTAINING PROTEIN"/>
    <property type="match status" value="1"/>
</dbReference>
<dbReference type="FunFam" id="1.10.10.10:FF:000260">
    <property type="entry name" value="Forkhead transcription factor (Sep1)"/>
    <property type="match status" value="1"/>
</dbReference>
<dbReference type="EMBL" id="NAJN01001372">
    <property type="protein sequence ID" value="TKA63649.1"/>
    <property type="molecule type" value="Genomic_DNA"/>
</dbReference>
<dbReference type="PRINTS" id="PR00053">
    <property type="entry name" value="FORKHEAD"/>
</dbReference>
<keyword evidence="2 4" id="KW-0238">DNA-binding</keyword>
<dbReference type="SUPFAM" id="SSF46785">
    <property type="entry name" value="Winged helix' DNA-binding domain"/>
    <property type="match status" value="1"/>
</dbReference>
<evidence type="ECO:0000256" key="3">
    <source>
        <dbReference type="ARBA" id="ARBA00023242"/>
    </source>
</evidence>
<feature type="region of interest" description="Disordered" evidence="5">
    <location>
        <begin position="481"/>
        <end position="507"/>
    </location>
</feature>
<evidence type="ECO:0000256" key="5">
    <source>
        <dbReference type="SAM" id="MobiDB-lite"/>
    </source>
</evidence>
<feature type="region of interest" description="Disordered" evidence="5">
    <location>
        <begin position="738"/>
        <end position="762"/>
    </location>
</feature>
<evidence type="ECO:0000256" key="1">
    <source>
        <dbReference type="ARBA" id="ARBA00004123"/>
    </source>
</evidence>
<dbReference type="GO" id="GO:0005634">
    <property type="term" value="C:nucleus"/>
    <property type="evidence" value="ECO:0007669"/>
    <property type="project" value="UniProtKB-SubCell"/>
</dbReference>
<dbReference type="GO" id="GO:0000978">
    <property type="term" value="F:RNA polymerase II cis-regulatory region sequence-specific DNA binding"/>
    <property type="evidence" value="ECO:0007669"/>
    <property type="project" value="TreeGrafter"/>
</dbReference>
<dbReference type="OrthoDB" id="5954824at2759"/>
<keyword evidence="8" id="KW-1185">Reference proteome</keyword>
<feature type="compositionally biased region" description="Basic and acidic residues" evidence="5">
    <location>
        <begin position="339"/>
        <end position="352"/>
    </location>
</feature>
<reference evidence="7 8" key="1">
    <citation type="submission" date="2017-03" db="EMBL/GenBank/DDBJ databases">
        <title>Genomes of endolithic fungi from Antarctica.</title>
        <authorList>
            <person name="Coleine C."/>
            <person name="Masonjones S."/>
            <person name="Stajich J.E."/>
        </authorList>
    </citation>
    <scope>NUCLEOTIDE SEQUENCE [LARGE SCALE GENOMIC DNA]</scope>
    <source>
        <strain evidence="7 8">CCFEE 5187</strain>
    </source>
</reference>
<comment type="caution">
    <text evidence="7">The sequence shown here is derived from an EMBL/GenBank/DDBJ whole genome shotgun (WGS) entry which is preliminary data.</text>
</comment>
<accession>A0A4V5NDU0</accession>
<dbReference type="CDD" id="cd00059">
    <property type="entry name" value="FH_FOX"/>
    <property type="match status" value="1"/>
</dbReference>
<evidence type="ECO:0000256" key="4">
    <source>
        <dbReference type="PROSITE-ProRule" id="PRU00089"/>
    </source>
</evidence>
<comment type="subcellular location">
    <subcellularLocation>
        <location evidence="1 4">Nucleus</location>
    </subcellularLocation>
</comment>
<dbReference type="InterPro" id="IPR036390">
    <property type="entry name" value="WH_DNA-bd_sf"/>
</dbReference>
<feature type="region of interest" description="Disordered" evidence="5">
    <location>
        <begin position="164"/>
        <end position="200"/>
    </location>
</feature>
<feature type="DNA-binding region" description="Fork-head" evidence="4">
    <location>
        <begin position="203"/>
        <end position="298"/>
    </location>
</feature>
<proteinExistence type="predicted"/>
<dbReference type="InterPro" id="IPR001766">
    <property type="entry name" value="Fork_head_dom"/>
</dbReference>
<dbReference type="SMART" id="SM00339">
    <property type="entry name" value="FH"/>
    <property type="match status" value="1"/>
</dbReference>
<sequence length="762" mass="83322">MASTRRAAPLQILQDPTSSYEHDQPAQDVEAALLNALRPSSESSSNQGIVLVPSTSKASGASPHKYSRNSSSPPKVLEDNNFDTIRPPPPPTFVTDSPEKKALFSTFQSHVAPKPQKALFTTFPTVQSLDKENMYSAGDFGDSVVQYSDPAHGYKGSLKRSLMDAAPLRDRSNNKKPRVEDIDEHGPLPEPEDMPSVEDDGAKPLYSYATLIGMAILRAPNRRLTLAQIYKWISDTFKFYRASETGWQNSIRHNLSLNKAFVKQERPKDDPGKGNYWAIEPGMERQYLLKDRQTRRTTNSEGSAFVHTMPNDIADIANIARPSTAPALGHFTIAPPSKTNDHTVVDPGRFPEETELSSDATIPASDPIAQDEGAQDSIQMPPPSSRIIRSSPPPQEINSSPPPMVSQVERNGTPPPVPRFPRNCRSGGYKHTVTALGDSGYYSSIESSATRGHGLGPMILTSEADIDRPSVMKRGRAEEEIARIRSSSFDSPTKKPPMKQPPGALPSSSPFRYLDTVGGGMPPLTPAVVFKRPTKAPPSVSPNTNLRNHRNRIKELIGSPQKKLSLMPDDHNWSPAFRLPDEDTYEIMTPFRHNDFNAFDVFMEDESNLLMARGSPEKRSVKRPTLGRGLSTGNVLADVTSAAKNGGTARTESRSPLKFTTFDIDIPAFLKSPAKLCSPVKRSVATSHPQVRLVDEKSDLKVPRRDIFGIELGSDASEEGVDILQGFQKIGATANGAQKTAASGVKESLGRPGFARSNTSRF</sequence>
<feature type="region of interest" description="Disordered" evidence="5">
    <location>
        <begin position="1"/>
        <end position="97"/>
    </location>
</feature>
<keyword evidence="3 4" id="KW-0539">Nucleus</keyword>
<dbReference type="AlphaFoldDB" id="A0A4V5NDU0"/>
<gene>
    <name evidence="7" type="ORF">B0A49_08114</name>
</gene>
<feature type="region of interest" description="Disordered" evidence="5">
    <location>
        <begin position="332"/>
        <end position="426"/>
    </location>
</feature>
<dbReference type="PROSITE" id="PS50039">
    <property type="entry name" value="FORK_HEAD_3"/>
    <property type="match status" value="1"/>
</dbReference>
<feature type="compositionally biased region" description="Polar residues" evidence="5">
    <location>
        <begin position="38"/>
        <end position="59"/>
    </location>
</feature>
<organism evidence="7 8">
    <name type="scientific">Cryomyces minteri</name>
    <dbReference type="NCBI Taxonomy" id="331657"/>
    <lineage>
        <taxon>Eukaryota</taxon>
        <taxon>Fungi</taxon>
        <taxon>Dikarya</taxon>
        <taxon>Ascomycota</taxon>
        <taxon>Pezizomycotina</taxon>
        <taxon>Dothideomycetes</taxon>
        <taxon>Dothideomycetes incertae sedis</taxon>
        <taxon>Cryomyces</taxon>
    </lineage>
</organism>
<evidence type="ECO:0000313" key="7">
    <source>
        <dbReference type="EMBL" id="TKA63649.1"/>
    </source>
</evidence>
<dbReference type="Proteomes" id="UP000308768">
    <property type="component" value="Unassembled WGS sequence"/>
</dbReference>
<feature type="compositionally biased region" description="Pro residues" evidence="5">
    <location>
        <begin position="494"/>
        <end position="504"/>
    </location>
</feature>
<dbReference type="InterPro" id="IPR036388">
    <property type="entry name" value="WH-like_DNA-bd_sf"/>
</dbReference>
<name>A0A4V5NDU0_9PEZI</name>
<dbReference type="Pfam" id="PF00250">
    <property type="entry name" value="Forkhead"/>
    <property type="match status" value="1"/>
</dbReference>
<dbReference type="PROSITE" id="PS00658">
    <property type="entry name" value="FORK_HEAD_2"/>
    <property type="match status" value="1"/>
</dbReference>
<dbReference type="InterPro" id="IPR030456">
    <property type="entry name" value="TF_fork_head_CS_2"/>
</dbReference>
<dbReference type="Gene3D" id="1.10.10.10">
    <property type="entry name" value="Winged helix-like DNA-binding domain superfamily/Winged helix DNA-binding domain"/>
    <property type="match status" value="1"/>
</dbReference>
<dbReference type="PANTHER" id="PTHR11829">
    <property type="entry name" value="FORKHEAD BOX PROTEIN"/>
    <property type="match status" value="1"/>
</dbReference>
<feature type="compositionally biased region" description="Acidic residues" evidence="5">
    <location>
        <begin position="190"/>
        <end position="199"/>
    </location>
</feature>
<feature type="domain" description="Fork-head" evidence="6">
    <location>
        <begin position="203"/>
        <end position="298"/>
    </location>
</feature>